<dbReference type="PANTHER" id="PTHR37542">
    <property type="entry name" value="HELO DOMAIN-CONTAINING PROTEIN-RELATED"/>
    <property type="match status" value="1"/>
</dbReference>
<accession>A0A6A6DNB7</accession>
<dbReference type="AlphaFoldDB" id="A0A6A6DNB7"/>
<dbReference type="InterPro" id="IPR029498">
    <property type="entry name" value="HeLo_dom"/>
</dbReference>
<dbReference type="OrthoDB" id="1911848at2759"/>
<sequence length="235" mass="26830">METLHRISDLLKGYKELKDRYGRRLVADDPNPVLRTHLPNNSAVSSWNLKRFSWPSSDKSKLEGIVKHLEDYNDALYDTFSAMERRNLRQGLVRKLSQATNRGSSRVKAARYPSTLADSVPEADQGCYRGVETTGWQAASLSSYVHNQWRAKAICSDNVVFFNTNENTSQRAPLLQDPRLLGFEYSRPNNPTLVSNLAMSQNLEAIRYRHPNLQGAARGEVLQNFRCLCIWYYSA</sequence>
<keyword evidence="3" id="KW-1185">Reference proteome</keyword>
<protein>
    <recommendedName>
        <fullName evidence="1">Prion-inhibition and propagation HeLo domain-containing protein</fullName>
    </recommendedName>
</protein>
<dbReference type="Gene3D" id="1.20.120.1020">
    <property type="entry name" value="Prion-inhibition and propagation, HeLo domain"/>
    <property type="match status" value="1"/>
</dbReference>
<dbReference type="InterPro" id="IPR038305">
    <property type="entry name" value="HeLo_sf"/>
</dbReference>
<name>A0A6A6DNB7_9PEZI</name>
<dbReference type="EMBL" id="ML994654">
    <property type="protein sequence ID" value="KAF2181037.1"/>
    <property type="molecule type" value="Genomic_DNA"/>
</dbReference>
<dbReference type="Pfam" id="PF14479">
    <property type="entry name" value="HeLo"/>
    <property type="match status" value="1"/>
</dbReference>
<feature type="domain" description="Prion-inhibition and propagation HeLo" evidence="1">
    <location>
        <begin position="2"/>
        <end position="99"/>
    </location>
</feature>
<reference evidence="2" key="1">
    <citation type="journal article" date="2020" name="Stud. Mycol.">
        <title>101 Dothideomycetes genomes: a test case for predicting lifestyles and emergence of pathogens.</title>
        <authorList>
            <person name="Haridas S."/>
            <person name="Albert R."/>
            <person name="Binder M."/>
            <person name="Bloem J."/>
            <person name="Labutti K."/>
            <person name="Salamov A."/>
            <person name="Andreopoulos B."/>
            <person name="Baker S."/>
            <person name="Barry K."/>
            <person name="Bills G."/>
            <person name="Bluhm B."/>
            <person name="Cannon C."/>
            <person name="Castanera R."/>
            <person name="Culley D."/>
            <person name="Daum C."/>
            <person name="Ezra D."/>
            <person name="Gonzalez J."/>
            <person name="Henrissat B."/>
            <person name="Kuo A."/>
            <person name="Liang C."/>
            <person name="Lipzen A."/>
            <person name="Lutzoni F."/>
            <person name="Magnuson J."/>
            <person name="Mondo S."/>
            <person name="Nolan M."/>
            <person name="Ohm R."/>
            <person name="Pangilinan J."/>
            <person name="Park H.-J."/>
            <person name="Ramirez L."/>
            <person name="Alfaro M."/>
            <person name="Sun H."/>
            <person name="Tritt A."/>
            <person name="Yoshinaga Y."/>
            <person name="Zwiers L.-H."/>
            <person name="Turgeon B."/>
            <person name="Goodwin S."/>
            <person name="Spatafora J."/>
            <person name="Crous P."/>
            <person name="Grigoriev I."/>
        </authorList>
    </citation>
    <scope>NUCLEOTIDE SEQUENCE</scope>
    <source>
        <strain evidence="2">CBS 207.26</strain>
    </source>
</reference>
<gene>
    <name evidence="2" type="ORF">K469DRAFT_792795</name>
</gene>
<evidence type="ECO:0000259" key="1">
    <source>
        <dbReference type="Pfam" id="PF14479"/>
    </source>
</evidence>
<organism evidence="2 3">
    <name type="scientific">Zopfia rhizophila CBS 207.26</name>
    <dbReference type="NCBI Taxonomy" id="1314779"/>
    <lineage>
        <taxon>Eukaryota</taxon>
        <taxon>Fungi</taxon>
        <taxon>Dikarya</taxon>
        <taxon>Ascomycota</taxon>
        <taxon>Pezizomycotina</taxon>
        <taxon>Dothideomycetes</taxon>
        <taxon>Dothideomycetes incertae sedis</taxon>
        <taxon>Zopfiaceae</taxon>
        <taxon>Zopfia</taxon>
    </lineage>
</organism>
<evidence type="ECO:0000313" key="3">
    <source>
        <dbReference type="Proteomes" id="UP000800200"/>
    </source>
</evidence>
<proteinExistence type="predicted"/>
<dbReference type="PANTHER" id="PTHR37542:SF3">
    <property type="entry name" value="PRION-INHIBITION AND PROPAGATION HELO DOMAIN-CONTAINING PROTEIN"/>
    <property type="match status" value="1"/>
</dbReference>
<evidence type="ECO:0000313" key="2">
    <source>
        <dbReference type="EMBL" id="KAF2181037.1"/>
    </source>
</evidence>
<dbReference type="Proteomes" id="UP000800200">
    <property type="component" value="Unassembled WGS sequence"/>
</dbReference>